<keyword evidence="7" id="KW-1185">Reference proteome</keyword>
<dbReference type="InterPro" id="IPR002104">
    <property type="entry name" value="Integrase_catalytic"/>
</dbReference>
<dbReference type="CDD" id="cd01189">
    <property type="entry name" value="INT_ICEBs1_C_like"/>
    <property type="match status" value="1"/>
</dbReference>
<dbReference type="PANTHER" id="PTHR30349:SF41">
    <property type="entry name" value="INTEGRASE_RECOMBINASE PROTEIN MJ0367-RELATED"/>
    <property type="match status" value="1"/>
</dbReference>
<keyword evidence="2" id="KW-0229">DNA integration</keyword>
<accession>A0A2T0LVA8</accession>
<evidence type="ECO:0000313" key="6">
    <source>
        <dbReference type="EMBL" id="PRX47737.1"/>
    </source>
</evidence>
<dbReference type="InterPro" id="IPR050090">
    <property type="entry name" value="Tyrosine_recombinase_XerCD"/>
</dbReference>
<dbReference type="Pfam" id="PF00589">
    <property type="entry name" value="Phage_integrase"/>
    <property type="match status" value="1"/>
</dbReference>
<keyword evidence="3" id="KW-0238">DNA-binding</keyword>
<dbReference type="EMBL" id="PVNH01000005">
    <property type="protein sequence ID" value="PRX47737.1"/>
    <property type="molecule type" value="Genomic_DNA"/>
</dbReference>
<evidence type="ECO:0000256" key="4">
    <source>
        <dbReference type="ARBA" id="ARBA00023172"/>
    </source>
</evidence>
<evidence type="ECO:0000256" key="1">
    <source>
        <dbReference type="ARBA" id="ARBA00008857"/>
    </source>
</evidence>
<dbReference type="RefSeq" id="WP_106179221.1">
    <property type="nucleotide sequence ID" value="NZ_PVNH01000005.1"/>
</dbReference>
<dbReference type="AlphaFoldDB" id="A0A2T0LVA8"/>
<dbReference type="InterPro" id="IPR004107">
    <property type="entry name" value="Integrase_SAM-like_N"/>
</dbReference>
<dbReference type="OrthoDB" id="4326943at2"/>
<organism evidence="6 7">
    <name type="scientific">Prauserella shujinwangii</name>
    <dbReference type="NCBI Taxonomy" id="1453103"/>
    <lineage>
        <taxon>Bacteria</taxon>
        <taxon>Bacillati</taxon>
        <taxon>Actinomycetota</taxon>
        <taxon>Actinomycetes</taxon>
        <taxon>Pseudonocardiales</taxon>
        <taxon>Pseudonocardiaceae</taxon>
        <taxon>Prauserella</taxon>
    </lineage>
</organism>
<dbReference type="InterPro" id="IPR010998">
    <property type="entry name" value="Integrase_recombinase_N"/>
</dbReference>
<dbReference type="PROSITE" id="PS51898">
    <property type="entry name" value="TYR_RECOMBINASE"/>
    <property type="match status" value="1"/>
</dbReference>
<feature type="domain" description="Tyr recombinase" evidence="5">
    <location>
        <begin position="230"/>
        <end position="430"/>
    </location>
</feature>
<evidence type="ECO:0000313" key="7">
    <source>
        <dbReference type="Proteomes" id="UP000238362"/>
    </source>
</evidence>
<name>A0A2T0LVA8_9PSEU</name>
<dbReference type="Pfam" id="PF14659">
    <property type="entry name" value="Phage_int_SAM_3"/>
    <property type="match status" value="1"/>
</dbReference>
<protein>
    <submittedName>
        <fullName evidence="6">Integrase-like protein</fullName>
    </submittedName>
</protein>
<dbReference type="GO" id="GO:0006310">
    <property type="term" value="P:DNA recombination"/>
    <property type="evidence" value="ECO:0007669"/>
    <property type="project" value="UniProtKB-KW"/>
</dbReference>
<keyword evidence="4" id="KW-0233">DNA recombination</keyword>
<comment type="similarity">
    <text evidence="1">Belongs to the 'phage' integrase family.</text>
</comment>
<dbReference type="GO" id="GO:0015074">
    <property type="term" value="P:DNA integration"/>
    <property type="evidence" value="ECO:0007669"/>
    <property type="project" value="UniProtKB-KW"/>
</dbReference>
<sequence>MARRPQRQGRAKGTIERRGNSLRVKVYAGLDPLTGKRMYLRESTTDEKEAERILTKLVAQVDAERHAKTNATLSVAIDEWLKTLEVEDSTRETYEMYARRYIKPVLGDKPIGKITARVLEQLYAELRRCRARCDGTPFVEHRVEGEHECRQVQHRRPPGRPPAGGYPPHDCEQTGCKVVECQQHECRPLGNATISKLHFMLSGTFSAAKRWDWVESNPAEVARKPRQPAPQPTPPTVEEATRIIDEAWKQDESWGTLVWLVMVTGMRRAEVLALRWTDVDLASGYISIRRNYVRAAGRSVEKETKTHRMRRVSLDPATVEVLQEHRARYEAAMRQLDVEPVKDAFLFSYEPMCDRPYDPSGVTHRYARMCASLGIDSHLHALRHYSATELLTAGVDLRTVAGRLGHAGGGATTLRVYAAWVGEADRRAADILGRRMRRPPRGGGQ</sequence>
<dbReference type="PANTHER" id="PTHR30349">
    <property type="entry name" value="PHAGE INTEGRASE-RELATED"/>
    <property type="match status" value="1"/>
</dbReference>
<proteinExistence type="inferred from homology"/>
<dbReference type="Gene3D" id="1.10.150.130">
    <property type="match status" value="1"/>
</dbReference>
<dbReference type="InterPro" id="IPR011010">
    <property type="entry name" value="DNA_brk_join_enz"/>
</dbReference>
<dbReference type="GO" id="GO:0003677">
    <property type="term" value="F:DNA binding"/>
    <property type="evidence" value="ECO:0007669"/>
    <property type="project" value="UniProtKB-KW"/>
</dbReference>
<evidence type="ECO:0000256" key="2">
    <source>
        <dbReference type="ARBA" id="ARBA00022908"/>
    </source>
</evidence>
<evidence type="ECO:0000256" key="3">
    <source>
        <dbReference type="ARBA" id="ARBA00023125"/>
    </source>
</evidence>
<evidence type="ECO:0000259" key="5">
    <source>
        <dbReference type="PROSITE" id="PS51898"/>
    </source>
</evidence>
<dbReference type="Proteomes" id="UP000238362">
    <property type="component" value="Unassembled WGS sequence"/>
</dbReference>
<dbReference type="SUPFAM" id="SSF56349">
    <property type="entry name" value="DNA breaking-rejoining enzymes"/>
    <property type="match status" value="1"/>
</dbReference>
<dbReference type="InterPro" id="IPR013762">
    <property type="entry name" value="Integrase-like_cat_sf"/>
</dbReference>
<gene>
    <name evidence="6" type="ORF">B0I33_105319</name>
</gene>
<comment type="caution">
    <text evidence="6">The sequence shown here is derived from an EMBL/GenBank/DDBJ whole genome shotgun (WGS) entry which is preliminary data.</text>
</comment>
<reference evidence="6 7" key="1">
    <citation type="submission" date="2018-03" db="EMBL/GenBank/DDBJ databases">
        <title>Genomic Encyclopedia of Type Strains, Phase III (KMG-III): the genomes of soil and plant-associated and newly described type strains.</title>
        <authorList>
            <person name="Whitman W."/>
        </authorList>
    </citation>
    <scope>NUCLEOTIDE SEQUENCE [LARGE SCALE GENOMIC DNA]</scope>
    <source>
        <strain evidence="6 7">CGMCC 4.7125</strain>
    </source>
</reference>
<dbReference type="Gene3D" id="1.10.443.10">
    <property type="entry name" value="Intergrase catalytic core"/>
    <property type="match status" value="1"/>
</dbReference>